<reference evidence="3" key="1">
    <citation type="journal article" date="2019" name="Int. J. Syst. Evol. Microbiol.">
        <title>The Global Catalogue of Microorganisms (GCM) 10K type strain sequencing project: providing services to taxonomists for standard genome sequencing and annotation.</title>
        <authorList>
            <consortium name="The Broad Institute Genomics Platform"/>
            <consortium name="The Broad Institute Genome Sequencing Center for Infectious Disease"/>
            <person name="Wu L."/>
            <person name="Ma J."/>
        </authorList>
    </citation>
    <scope>NUCLEOTIDE SEQUENCE [LARGE SCALE GENOMIC DNA]</scope>
    <source>
        <strain evidence="3">CCUG 43114</strain>
    </source>
</reference>
<gene>
    <name evidence="2" type="ORF">ACFPJ6_01115</name>
</gene>
<accession>A0ABW0GJW8</accession>
<sequence length="257" mass="26768">MSPPAGRNRWSRPTTTLTLAVLATLALAGCVTTPTDPTTGGRGDARVVPSLDGEFISRRAAVAVAVDPDTDREPVEDTLLDVAATLGHEPRLTYAAVLRPDRPGDLPEVTLLLEEGTSDEDAQHVLDELGARSGVSQQQAVTVYAHDLVLSVGLPDAVAATAAADAVALEAILADALGFHELDVDGRRLVVRYVGPLLPRNQLDSAVLALSRATGAPAAQVRIDPGTPGDPVAWAEVDDPFADVRRLQAPGGHGHTS</sequence>
<protein>
    <submittedName>
        <fullName evidence="2">Uncharacterized protein</fullName>
    </submittedName>
</protein>
<feature type="chain" id="PRO_5045417503" evidence="1">
    <location>
        <begin position="29"/>
        <end position="257"/>
    </location>
</feature>
<keyword evidence="1" id="KW-0732">Signal</keyword>
<dbReference type="Proteomes" id="UP001596122">
    <property type="component" value="Unassembled WGS sequence"/>
</dbReference>
<dbReference type="PROSITE" id="PS51257">
    <property type="entry name" value="PROKAR_LIPOPROTEIN"/>
    <property type="match status" value="1"/>
</dbReference>
<keyword evidence="3" id="KW-1185">Reference proteome</keyword>
<dbReference type="RefSeq" id="WP_340266483.1">
    <property type="nucleotide sequence ID" value="NZ_JBBEOG010000001.1"/>
</dbReference>
<evidence type="ECO:0000313" key="2">
    <source>
        <dbReference type="EMBL" id="MFC5379380.1"/>
    </source>
</evidence>
<proteinExistence type="predicted"/>
<organism evidence="2 3">
    <name type="scientific">Aquipuribacter nitratireducens</name>
    <dbReference type="NCBI Taxonomy" id="650104"/>
    <lineage>
        <taxon>Bacteria</taxon>
        <taxon>Bacillati</taxon>
        <taxon>Actinomycetota</taxon>
        <taxon>Actinomycetes</taxon>
        <taxon>Micrococcales</taxon>
        <taxon>Intrasporangiaceae</taxon>
        <taxon>Aquipuribacter</taxon>
    </lineage>
</organism>
<name>A0ABW0GJW8_9MICO</name>
<comment type="caution">
    <text evidence="2">The sequence shown here is derived from an EMBL/GenBank/DDBJ whole genome shotgun (WGS) entry which is preliminary data.</text>
</comment>
<evidence type="ECO:0000313" key="3">
    <source>
        <dbReference type="Proteomes" id="UP001596122"/>
    </source>
</evidence>
<feature type="signal peptide" evidence="1">
    <location>
        <begin position="1"/>
        <end position="28"/>
    </location>
</feature>
<dbReference type="EMBL" id="JBHSLD010000001">
    <property type="protein sequence ID" value="MFC5379380.1"/>
    <property type="molecule type" value="Genomic_DNA"/>
</dbReference>
<evidence type="ECO:0000256" key="1">
    <source>
        <dbReference type="SAM" id="SignalP"/>
    </source>
</evidence>